<accession>A0A561SLM6</accession>
<gene>
    <name evidence="6" type="ORF">FHX44_111652</name>
</gene>
<dbReference type="Pfam" id="PF03704">
    <property type="entry name" value="BTAD"/>
    <property type="match status" value="1"/>
</dbReference>
<dbReference type="GO" id="GO:0003677">
    <property type="term" value="F:DNA binding"/>
    <property type="evidence" value="ECO:0007669"/>
    <property type="project" value="UniProtKB-UniRule"/>
</dbReference>
<reference evidence="6 7" key="1">
    <citation type="submission" date="2019-06" db="EMBL/GenBank/DDBJ databases">
        <title>Sequencing the genomes of 1000 actinobacteria strains.</title>
        <authorList>
            <person name="Klenk H.-P."/>
        </authorList>
    </citation>
    <scope>NUCLEOTIDE SEQUENCE [LARGE SCALE GENOMIC DNA]</scope>
    <source>
        <strain evidence="6 7">DSM 45671</strain>
    </source>
</reference>
<evidence type="ECO:0000313" key="6">
    <source>
        <dbReference type="EMBL" id="TWF75767.1"/>
    </source>
</evidence>
<dbReference type="InterPro" id="IPR001867">
    <property type="entry name" value="OmpR/PhoB-type_DNA-bd"/>
</dbReference>
<dbReference type="SUPFAM" id="SSF46894">
    <property type="entry name" value="C-terminal effector domain of the bipartite response regulators"/>
    <property type="match status" value="1"/>
</dbReference>
<dbReference type="SUPFAM" id="SSF52540">
    <property type="entry name" value="P-loop containing nucleoside triphosphate hydrolases"/>
    <property type="match status" value="1"/>
</dbReference>
<dbReference type="Proteomes" id="UP000321261">
    <property type="component" value="Unassembled WGS sequence"/>
</dbReference>
<dbReference type="GO" id="GO:0006355">
    <property type="term" value="P:regulation of DNA-templated transcription"/>
    <property type="evidence" value="ECO:0007669"/>
    <property type="project" value="InterPro"/>
</dbReference>
<dbReference type="InterPro" id="IPR005158">
    <property type="entry name" value="BTAD"/>
</dbReference>
<comment type="similarity">
    <text evidence="1">Belongs to the AfsR/DnrI/RedD regulatory family.</text>
</comment>
<evidence type="ECO:0000313" key="7">
    <source>
        <dbReference type="Proteomes" id="UP000321261"/>
    </source>
</evidence>
<dbReference type="SUPFAM" id="SSF48452">
    <property type="entry name" value="TPR-like"/>
    <property type="match status" value="2"/>
</dbReference>
<dbReference type="InterPro" id="IPR016032">
    <property type="entry name" value="Sig_transdc_resp-reg_C-effctor"/>
</dbReference>
<feature type="DNA-binding region" description="OmpR/PhoB-type" evidence="3">
    <location>
        <begin position="1"/>
        <end position="91"/>
    </location>
</feature>
<dbReference type="InterPro" id="IPR058852">
    <property type="entry name" value="HTH_77"/>
</dbReference>
<dbReference type="PANTHER" id="PTHR47691:SF3">
    <property type="entry name" value="HTH-TYPE TRANSCRIPTIONAL REGULATOR RV0890C-RELATED"/>
    <property type="match status" value="1"/>
</dbReference>
<evidence type="ECO:0000256" key="1">
    <source>
        <dbReference type="ARBA" id="ARBA00005820"/>
    </source>
</evidence>
<dbReference type="SMART" id="SM01043">
    <property type="entry name" value="BTAD"/>
    <property type="match status" value="1"/>
</dbReference>
<evidence type="ECO:0000256" key="3">
    <source>
        <dbReference type="PROSITE-ProRule" id="PRU01091"/>
    </source>
</evidence>
<feature type="domain" description="OmpR/PhoB-type" evidence="5">
    <location>
        <begin position="1"/>
        <end position="91"/>
    </location>
</feature>
<keyword evidence="2 3" id="KW-0238">DNA-binding</keyword>
<protein>
    <submittedName>
        <fullName evidence="6">Putative ATPase</fullName>
    </submittedName>
</protein>
<sequence length="968" mass="102572">MLFRVLGPLEVDSTEGVVVPPGPRARALLTALLLERGAVVPVHRLAEAVWGEEPPARVENAVHVVVGRARRALGPAGARLVTRAPGYQLDLGGARIDADLFEQRCRAARALSGRDPAAAARLLDEALGLWRGPAYGEFGESFARPAAVRLDELRRAAAEDRAEALLRAGVVEDAVAAARDLATAHPMAERPTAVLMRALSAAGRTGDALDAYQRYLRVLRDELGIDPPAELRELHTRILREEVGPTPRQAAMDTTPPGRSQLPRRPSPLIGREDEVRTLSAAVADTALVTLLGPGGVGKTRVALEVAHQCAAASRPVWWVDLVPVQSSRLLEAVAAATGVEIASGRDPLDALCTALAAHRGVLVLDNAEHVLDELAVLVERLRDGAPGLALLVTSRERLALDTEEVQRMAPLPLPTGADPDNPAVRLFLARAPGLALPDEAGLALVAQACRRLDGLPLAIELGGARAGGLGLTVLLDRLGDRLDVLGGGRRTSDRRHRTLRAVVEWSHDLLDPEEAVLFRRLGVFPGSFTLDQVEAVSGGASRGSLPALLARLVEQSLVQSARSGRFQLLETLRAFALERLTAAGEEHALRDAHARDTAARLAATSRRLWSEHEGEAVGDLTALSPDLHAAWEHALAHDRPLALRLAGDVYEFAYFRQRLDLLRWGFPIADWPIDDPELAAALGTAAAALWSAGRMTEAAATAERGITLAGGPDAPAAALPMNVSGDIAMFLGDTDDAIARYHRHAELRRARGQPVLGLVTELSVAHALVNAGRAEEAAAVLAELLPQAVRSAVPTVMAWAHYLAGEAASEADSERAAASYRTAIEHGLRADSRLFVTMARTSAAALAARTGALREALAGFPVALEEWVQLGNRSVAWWLVQHVTVLLERAGAHTDAAVLAGAVLAREDALPGFATDAERLQAALAAVRERLGEHATTAALERGAGLTDAALVARARQALADAAATMS</sequence>
<organism evidence="6 7">
    <name type="scientific">Pseudonocardia hierapolitana</name>
    <dbReference type="NCBI Taxonomy" id="1128676"/>
    <lineage>
        <taxon>Bacteria</taxon>
        <taxon>Bacillati</taxon>
        <taxon>Actinomycetota</taxon>
        <taxon>Actinomycetes</taxon>
        <taxon>Pseudonocardiales</taxon>
        <taxon>Pseudonocardiaceae</taxon>
        <taxon>Pseudonocardia</taxon>
    </lineage>
</organism>
<proteinExistence type="inferred from homology"/>
<dbReference type="AlphaFoldDB" id="A0A561SLM6"/>
<dbReference type="Gene3D" id="3.40.50.300">
    <property type="entry name" value="P-loop containing nucleotide triphosphate hydrolases"/>
    <property type="match status" value="1"/>
</dbReference>
<evidence type="ECO:0000256" key="2">
    <source>
        <dbReference type="ARBA" id="ARBA00023125"/>
    </source>
</evidence>
<dbReference type="EMBL" id="VIWU01000001">
    <property type="protein sequence ID" value="TWF75767.1"/>
    <property type="molecule type" value="Genomic_DNA"/>
</dbReference>
<dbReference type="InterPro" id="IPR011990">
    <property type="entry name" value="TPR-like_helical_dom_sf"/>
</dbReference>
<evidence type="ECO:0000259" key="5">
    <source>
        <dbReference type="PROSITE" id="PS51755"/>
    </source>
</evidence>
<dbReference type="InterPro" id="IPR036388">
    <property type="entry name" value="WH-like_DNA-bd_sf"/>
</dbReference>
<dbReference type="PROSITE" id="PS51755">
    <property type="entry name" value="OMPR_PHOB"/>
    <property type="match status" value="1"/>
</dbReference>
<dbReference type="SMART" id="SM00862">
    <property type="entry name" value="Trans_reg_C"/>
    <property type="match status" value="1"/>
</dbReference>
<evidence type="ECO:0000256" key="4">
    <source>
        <dbReference type="SAM" id="MobiDB-lite"/>
    </source>
</evidence>
<feature type="region of interest" description="Disordered" evidence="4">
    <location>
        <begin position="245"/>
        <end position="269"/>
    </location>
</feature>
<keyword evidence="7" id="KW-1185">Reference proteome</keyword>
<dbReference type="PANTHER" id="PTHR47691">
    <property type="entry name" value="REGULATOR-RELATED"/>
    <property type="match status" value="1"/>
</dbReference>
<dbReference type="Pfam" id="PF25872">
    <property type="entry name" value="HTH_77"/>
    <property type="match status" value="1"/>
</dbReference>
<dbReference type="CDD" id="cd15831">
    <property type="entry name" value="BTAD"/>
    <property type="match status" value="1"/>
</dbReference>
<dbReference type="Gene3D" id="1.10.10.10">
    <property type="entry name" value="Winged helix-like DNA-binding domain superfamily/Winged helix DNA-binding domain"/>
    <property type="match status" value="1"/>
</dbReference>
<dbReference type="Gene3D" id="1.25.40.10">
    <property type="entry name" value="Tetratricopeptide repeat domain"/>
    <property type="match status" value="2"/>
</dbReference>
<name>A0A561SLM6_9PSEU</name>
<dbReference type="InterPro" id="IPR027417">
    <property type="entry name" value="P-loop_NTPase"/>
</dbReference>
<dbReference type="PRINTS" id="PR00364">
    <property type="entry name" value="DISEASERSIST"/>
</dbReference>
<comment type="caution">
    <text evidence="6">The sequence shown here is derived from an EMBL/GenBank/DDBJ whole genome shotgun (WGS) entry which is preliminary data.</text>
</comment>
<dbReference type="GO" id="GO:0000160">
    <property type="term" value="P:phosphorelay signal transduction system"/>
    <property type="evidence" value="ECO:0007669"/>
    <property type="project" value="InterPro"/>
</dbReference>
<dbReference type="Pfam" id="PF00486">
    <property type="entry name" value="Trans_reg_C"/>
    <property type="match status" value="1"/>
</dbReference>
<dbReference type="RefSeq" id="WP_170308830.1">
    <property type="nucleotide sequence ID" value="NZ_VIWU01000001.1"/>
</dbReference>